<evidence type="ECO:0000313" key="2">
    <source>
        <dbReference type="Proteomes" id="UP000887013"/>
    </source>
</evidence>
<keyword evidence="2" id="KW-1185">Reference proteome</keyword>
<comment type="caution">
    <text evidence="1">The sequence shown here is derived from an EMBL/GenBank/DDBJ whole genome shotgun (WGS) entry which is preliminary data.</text>
</comment>
<proteinExistence type="predicted"/>
<protein>
    <submittedName>
        <fullName evidence="1">Uncharacterized protein</fullName>
    </submittedName>
</protein>
<sequence length="243" mass="27453">MWTDCWYNTIRHETFSTQKPNLNLAIRGEEGEPSFVGQWTVLQPTFVGLCVMLPSYAVGFLDQKLVGDFIPHYVGVECTVPWVWRVGRNSHSHCYLRMQVTIDFGYFPYACIMLLVMSRMLCHFSDSRRLSLSRNQGSEICANMHAVAVTVNGVSHTICNGGVCNVSQDGRVPHLYGSTITSSYTLHSMNKIIGLTRHQVRFKITILGLEVEVEGINKEALLRLKSCEKQKLQCHKITYTGTS</sequence>
<dbReference type="AlphaFoldDB" id="A0A8X6R291"/>
<dbReference type="EMBL" id="BMAW01039376">
    <property type="protein sequence ID" value="GFU55544.1"/>
    <property type="molecule type" value="Genomic_DNA"/>
</dbReference>
<gene>
    <name evidence="1" type="ORF">NPIL_147881</name>
</gene>
<evidence type="ECO:0000313" key="1">
    <source>
        <dbReference type="EMBL" id="GFU55544.1"/>
    </source>
</evidence>
<name>A0A8X6R291_NEPPI</name>
<reference evidence="1" key="1">
    <citation type="submission" date="2020-08" db="EMBL/GenBank/DDBJ databases">
        <title>Multicomponent nature underlies the extraordinary mechanical properties of spider dragline silk.</title>
        <authorList>
            <person name="Kono N."/>
            <person name="Nakamura H."/>
            <person name="Mori M."/>
            <person name="Yoshida Y."/>
            <person name="Ohtoshi R."/>
            <person name="Malay A.D."/>
            <person name="Moran D.A.P."/>
            <person name="Tomita M."/>
            <person name="Numata K."/>
            <person name="Arakawa K."/>
        </authorList>
    </citation>
    <scope>NUCLEOTIDE SEQUENCE</scope>
</reference>
<organism evidence="1 2">
    <name type="scientific">Nephila pilipes</name>
    <name type="common">Giant wood spider</name>
    <name type="synonym">Nephila maculata</name>
    <dbReference type="NCBI Taxonomy" id="299642"/>
    <lineage>
        <taxon>Eukaryota</taxon>
        <taxon>Metazoa</taxon>
        <taxon>Ecdysozoa</taxon>
        <taxon>Arthropoda</taxon>
        <taxon>Chelicerata</taxon>
        <taxon>Arachnida</taxon>
        <taxon>Araneae</taxon>
        <taxon>Araneomorphae</taxon>
        <taxon>Entelegynae</taxon>
        <taxon>Araneoidea</taxon>
        <taxon>Nephilidae</taxon>
        <taxon>Nephila</taxon>
    </lineage>
</organism>
<accession>A0A8X6R291</accession>
<dbReference type="Proteomes" id="UP000887013">
    <property type="component" value="Unassembled WGS sequence"/>
</dbReference>